<name>A0A4R5A5L4_9ACTN</name>
<evidence type="ECO:0000259" key="5">
    <source>
        <dbReference type="Pfam" id="PF05746"/>
    </source>
</evidence>
<protein>
    <recommendedName>
        <fullName evidence="5">DALR anticodon binding domain-containing protein</fullName>
    </recommendedName>
</protein>
<keyword evidence="3" id="KW-0067">ATP-binding</keyword>
<dbReference type="Gene3D" id="1.10.730.10">
    <property type="entry name" value="Isoleucyl-tRNA Synthetase, Domain 1"/>
    <property type="match status" value="1"/>
</dbReference>
<dbReference type="GO" id="GO:0004814">
    <property type="term" value="F:arginine-tRNA ligase activity"/>
    <property type="evidence" value="ECO:0007669"/>
    <property type="project" value="InterPro"/>
</dbReference>
<dbReference type="GO" id="GO:0005524">
    <property type="term" value="F:ATP binding"/>
    <property type="evidence" value="ECO:0007669"/>
    <property type="project" value="UniProtKB-KW"/>
</dbReference>
<feature type="domain" description="DALR anticodon binding" evidence="5">
    <location>
        <begin position="14"/>
        <end position="90"/>
    </location>
</feature>
<evidence type="ECO:0000313" key="7">
    <source>
        <dbReference type="Proteomes" id="UP000294513"/>
    </source>
</evidence>
<evidence type="ECO:0000256" key="4">
    <source>
        <dbReference type="SAM" id="MobiDB-lite"/>
    </source>
</evidence>
<evidence type="ECO:0000313" key="6">
    <source>
        <dbReference type="EMBL" id="TDD66330.1"/>
    </source>
</evidence>
<proteinExistence type="predicted"/>
<evidence type="ECO:0000256" key="3">
    <source>
        <dbReference type="ARBA" id="ARBA00022840"/>
    </source>
</evidence>
<evidence type="ECO:0000256" key="2">
    <source>
        <dbReference type="ARBA" id="ARBA00022741"/>
    </source>
</evidence>
<dbReference type="Proteomes" id="UP000294513">
    <property type="component" value="Unassembled WGS sequence"/>
</dbReference>
<sequence>MWRAPDNRSAAGDLPGRAAQAARERDARPLVFCLERVAGAYHDVHERCPAVPRGDEKPGAVHAGRVSLAEAARIALGNGLNMIGETPRERI</sequence>
<dbReference type="GO" id="GO:0006420">
    <property type="term" value="P:arginyl-tRNA aminoacylation"/>
    <property type="evidence" value="ECO:0007669"/>
    <property type="project" value="InterPro"/>
</dbReference>
<feature type="region of interest" description="Disordered" evidence="4">
    <location>
        <begin position="1"/>
        <end position="24"/>
    </location>
</feature>
<dbReference type="SUPFAM" id="SSF47323">
    <property type="entry name" value="Anticodon-binding domain of a subclass of class I aminoacyl-tRNA synthetases"/>
    <property type="match status" value="1"/>
</dbReference>
<keyword evidence="2" id="KW-0547">Nucleotide-binding</keyword>
<gene>
    <name evidence="6" type="ORF">E1298_40470</name>
</gene>
<dbReference type="OrthoDB" id="9803211at2"/>
<reference evidence="6 7" key="1">
    <citation type="submission" date="2019-03" db="EMBL/GenBank/DDBJ databases">
        <title>Draft genome sequences of novel Actinobacteria.</title>
        <authorList>
            <person name="Sahin N."/>
            <person name="Ay H."/>
            <person name="Saygin H."/>
        </authorList>
    </citation>
    <scope>NUCLEOTIDE SEQUENCE [LARGE SCALE GENOMIC DNA]</scope>
    <source>
        <strain evidence="6 7">H3C3</strain>
    </source>
</reference>
<keyword evidence="7" id="KW-1185">Reference proteome</keyword>
<dbReference type="EMBL" id="SMKU01000388">
    <property type="protein sequence ID" value="TDD66330.1"/>
    <property type="molecule type" value="Genomic_DNA"/>
</dbReference>
<evidence type="ECO:0000256" key="1">
    <source>
        <dbReference type="ARBA" id="ARBA00022598"/>
    </source>
</evidence>
<keyword evidence="1" id="KW-0436">Ligase</keyword>
<dbReference type="AlphaFoldDB" id="A0A4R5A5L4"/>
<dbReference type="InterPro" id="IPR009080">
    <property type="entry name" value="tRNAsynth_Ia_anticodon-bd"/>
</dbReference>
<dbReference type="Pfam" id="PF05746">
    <property type="entry name" value="DALR_1"/>
    <property type="match status" value="1"/>
</dbReference>
<accession>A0A4R5A5L4</accession>
<comment type="caution">
    <text evidence="6">The sequence shown here is derived from an EMBL/GenBank/DDBJ whole genome shotgun (WGS) entry which is preliminary data.</text>
</comment>
<dbReference type="InterPro" id="IPR008909">
    <property type="entry name" value="DALR_anticod-bd"/>
</dbReference>
<organism evidence="6 7">
    <name type="scientific">Actinomadura rubrisoli</name>
    <dbReference type="NCBI Taxonomy" id="2530368"/>
    <lineage>
        <taxon>Bacteria</taxon>
        <taxon>Bacillati</taxon>
        <taxon>Actinomycetota</taxon>
        <taxon>Actinomycetes</taxon>
        <taxon>Streptosporangiales</taxon>
        <taxon>Thermomonosporaceae</taxon>
        <taxon>Actinomadura</taxon>
    </lineage>
</organism>